<dbReference type="InterPro" id="IPR036097">
    <property type="entry name" value="HisK_dim/P_sf"/>
</dbReference>
<evidence type="ECO:0000256" key="6">
    <source>
        <dbReference type="ARBA" id="ARBA00022692"/>
    </source>
</evidence>
<evidence type="ECO:0000256" key="4">
    <source>
        <dbReference type="ARBA" id="ARBA00022553"/>
    </source>
</evidence>
<protein>
    <recommendedName>
        <fullName evidence="3">histidine kinase</fullName>
        <ecNumber evidence="3">2.7.13.3</ecNumber>
    </recommendedName>
</protein>
<evidence type="ECO:0000256" key="10">
    <source>
        <dbReference type="ARBA" id="ARBA00022989"/>
    </source>
</evidence>
<keyword evidence="6" id="KW-0812">Transmembrane</keyword>
<dbReference type="PROSITE" id="PS50109">
    <property type="entry name" value="HIS_KIN"/>
    <property type="match status" value="1"/>
</dbReference>
<evidence type="ECO:0000256" key="2">
    <source>
        <dbReference type="ARBA" id="ARBA00004141"/>
    </source>
</evidence>
<dbReference type="InterPro" id="IPR050428">
    <property type="entry name" value="TCS_sensor_his_kinase"/>
</dbReference>
<feature type="domain" description="Histidine kinase" evidence="13">
    <location>
        <begin position="250"/>
        <end position="461"/>
    </location>
</feature>
<evidence type="ECO:0000256" key="3">
    <source>
        <dbReference type="ARBA" id="ARBA00012438"/>
    </source>
</evidence>
<dbReference type="InterPro" id="IPR003594">
    <property type="entry name" value="HATPase_dom"/>
</dbReference>
<keyword evidence="10" id="KW-1133">Transmembrane helix</keyword>
<organism evidence="14 15">
    <name type="scientific">Herbaspirillum frisingense</name>
    <dbReference type="NCBI Taxonomy" id="92645"/>
    <lineage>
        <taxon>Bacteria</taxon>
        <taxon>Pseudomonadati</taxon>
        <taxon>Pseudomonadota</taxon>
        <taxon>Betaproteobacteria</taxon>
        <taxon>Burkholderiales</taxon>
        <taxon>Oxalobacteraceae</taxon>
        <taxon>Herbaspirillum</taxon>
    </lineage>
</organism>
<evidence type="ECO:0000256" key="12">
    <source>
        <dbReference type="ARBA" id="ARBA00023136"/>
    </source>
</evidence>
<dbReference type="PANTHER" id="PTHR45436:SF14">
    <property type="entry name" value="SENSOR PROTEIN QSEC"/>
    <property type="match status" value="1"/>
</dbReference>
<evidence type="ECO:0000256" key="8">
    <source>
        <dbReference type="ARBA" id="ARBA00022777"/>
    </source>
</evidence>
<dbReference type="SUPFAM" id="SSF47384">
    <property type="entry name" value="Homodimeric domain of signal transducing histidine kinase"/>
    <property type="match status" value="1"/>
</dbReference>
<keyword evidence="12" id="KW-0472">Membrane</keyword>
<evidence type="ECO:0000256" key="5">
    <source>
        <dbReference type="ARBA" id="ARBA00022679"/>
    </source>
</evidence>
<proteinExistence type="predicted"/>
<dbReference type="EC" id="2.7.13.3" evidence="3"/>
<keyword evidence="8" id="KW-0418">Kinase</keyword>
<evidence type="ECO:0000256" key="9">
    <source>
        <dbReference type="ARBA" id="ARBA00022840"/>
    </source>
</evidence>
<dbReference type="CDD" id="cd00082">
    <property type="entry name" value="HisKA"/>
    <property type="match status" value="1"/>
</dbReference>
<dbReference type="PRINTS" id="PR00344">
    <property type="entry name" value="BCTRLSENSOR"/>
</dbReference>
<dbReference type="InterPro" id="IPR003661">
    <property type="entry name" value="HisK_dim/P_dom"/>
</dbReference>
<keyword evidence="5" id="KW-0808">Transferase</keyword>
<dbReference type="Gene3D" id="1.10.287.130">
    <property type="match status" value="1"/>
</dbReference>
<evidence type="ECO:0000256" key="7">
    <source>
        <dbReference type="ARBA" id="ARBA00022741"/>
    </source>
</evidence>
<name>A0A7V8JV79_9BURK</name>
<gene>
    <name evidence="14" type="primary">rssA_1</name>
    <name evidence="14" type="ORF">GAK35_01158</name>
</gene>
<keyword evidence="9" id="KW-0067">ATP-binding</keyword>
<dbReference type="InterPro" id="IPR004358">
    <property type="entry name" value="Sig_transdc_His_kin-like_C"/>
</dbReference>
<evidence type="ECO:0000313" key="14">
    <source>
        <dbReference type="EMBL" id="KAF1046044.1"/>
    </source>
</evidence>
<comment type="catalytic activity">
    <reaction evidence="1">
        <text>ATP + protein L-histidine = ADP + protein N-phospho-L-histidine.</text>
        <dbReference type="EC" id="2.7.13.3"/>
    </reaction>
</comment>
<comment type="caution">
    <text evidence="14">The sequence shown here is derived from an EMBL/GenBank/DDBJ whole genome shotgun (WGS) entry which is preliminary data.</text>
</comment>
<reference evidence="15" key="1">
    <citation type="journal article" date="2020" name="MBio">
        <title>Horizontal gene transfer to a defensive symbiont with a reduced genome amongst a multipartite beetle microbiome.</title>
        <authorList>
            <person name="Waterworth S.C."/>
            <person name="Florez L.V."/>
            <person name="Rees E.R."/>
            <person name="Hertweck C."/>
            <person name="Kaltenpoth M."/>
            <person name="Kwan J.C."/>
        </authorList>
    </citation>
    <scope>NUCLEOTIDE SEQUENCE [LARGE SCALE GENOMIC DNA]</scope>
</reference>
<dbReference type="Gene3D" id="3.30.565.10">
    <property type="entry name" value="Histidine kinase-like ATPase, C-terminal domain"/>
    <property type="match status" value="1"/>
</dbReference>
<evidence type="ECO:0000256" key="1">
    <source>
        <dbReference type="ARBA" id="ARBA00000085"/>
    </source>
</evidence>
<dbReference type="GO" id="GO:0000155">
    <property type="term" value="F:phosphorelay sensor kinase activity"/>
    <property type="evidence" value="ECO:0007669"/>
    <property type="project" value="InterPro"/>
</dbReference>
<dbReference type="SUPFAM" id="SSF55874">
    <property type="entry name" value="ATPase domain of HSP90 chaperone/DNA topoisomerase II/histidine kinase"/>
    <property type="match status" value="1"/>
</dbReference>
<dbReference type="Pfam" id="PF00512">
    <property type="entry name" value="HisKA"/>
    <property type="match status" value="1"/>
</dbReference>
<dbReference type="Pfam" id="PF02518">
    <property type="entry name" value="HATPase_c"/>
    <property type="match status" value="1"/>
</dbReference>
<dbReference type="Proteomes" id="UP000462435">
    <property type="component" value="Unassembled WGS sequence"/>
</dbReference>
<comment type="subcellular location">
    <subcellularLocation>
        <location evidence="2">Membrane</location>
        <topology evidence="2">Multi-pass membrane protein</topology>
    </subcellularLocation>
</comment>
<dbReference type="InterPro" id="IPR005467">
    <property type="entry name" value="His_kinase_dom"/>
</dbReference>
<sequence>MIRRWWRHVAAPTLVRRIMLAQMLLLTLLWCGFLTFVLMESLRSPGLLAGQKTYATILAVADELDGRPEARYKVLRQIDLALREDYGAGDDSELSTSLIVRSHGEVIYASDGAPLNVRNTRYDDTQRIHADGTIWRSRTLKSPDSDAEATLAIPADEWNFFIHINSRGYYILPLIVSLPFLVIPAWLSVRVALRPWSKVAREVASRGPRDLTPLQLVPKHEELRNMVDCINDLLARVRDSAERERAFIADAAHELRTPLAAMRINVEALQAHAATEQQRELLGGILSSGNRATRLVRQLLLLMRSETRAEAALRPVALTALVQERLAALSPLAAERGIELELDARDEVWVEGVREGLVSLIDNLVENAVKYSPAQARVEVDVRSTPEGARLSVSDAGPGIAPAMRERVFDRFFRDPDQMQSGSGLGLAIVQTVVLQHGGSVALDTSAEGGLTVTVTLPATAAASG</sequence>
<dbReference type="InterPro" id="IPR036890">
    <property type="entry name" value="HATPase_C_sf"/>
</dbReference>
<evidence type="ECO:0000259" key="13">
    <source>
        <dbReference type="PROSITE" id="PS50109"/>
    </source>
</evidence>
<evidence type="ECO:0000313" key="15">
    <source>
        <dbReference type="Proteomes" id="UP000462435"/>
    </source>
</evidence>
<keyword evidence="7" id="KW-0547">Nucleotide-binding</keyword>
<dbReference type="CDD" id="cd00075">
    <property type="entry name" value="HATPase"/>
    <property type="match status" value="1"/>
</dbReference>
<evidence type="ECO:0000256" key="11">
    <source>
        <dbReference type="ARBA" id="ARBA00023012"/>
    </source>
</evidence>
<accession>A0A7V8JV79</accession>
<dbReference type="SMART" id="SM00387">
    <property type="entry name" value="HATPase_c"/>
    <property type="match status" value="1"/>
</dbReference>
<dbReference type="PANTHER" id="PTHR45436">
    <property type="entry name" value="SENSOR HISTIDINE KINASE YKOH"/>
    <property type="match status" value="1"/>
</dbReference>
<keyword evidence="4" id="KW-0597">Phosphoprotein</keyword>
<dbReference type="AlphaFoldDB" id="A0A7V8JV79"/>
<dbReference type="GO" id="GO:0005886">
    <property type="term" value="C:plasma membrane"/>
    <property type="evidence" value="ECO:0007669"/>
    <property type="project" value="TreeGrafter"/>
</dbReference>
<dbReference type="SMART" id="SM00388">
    <property type="entry name" value="HisKA"/>
    <property type="match status" value="1"/>
</dbReference>
<dbReference type="EMBL" id="WNDX01000024">
    <property type="protein sequence ID" value="KAF1046044.1"/>
    <property type="molecule type" value="Genomic_DNA"/>
</dbReference>
<keyword evidence="11" id="KW-0902">Two-component regulatory system</keyword>
<dbReference type="GO" id="GO:0005524">
    <property type="term" value="F:ATP binding"/>
    <property type="evidence" value="ECO:0007669"/>
    <property type="project" value="UniProtKB-KW"/>
</dbReference>